<dbReference type="InterPro" id="IPR036188">
    <property type="entry name" value="FAD/NAD-bd_sf"/>
</dbReference>
<name>A0A0F9UYA9_9ZZZZ</name>
<dbReference type="AlphaFoldDB" id="A0A0F9UYA9"/>
<dbReference type="Pfam" id="PF13450">
    <property type="entry name" value="NAD_binding_8"/>
    <property type="match status" value="1"/>
</dbReference>
<comment type="caution">
    <text evidence="1">The sequence shown here is derived from an EMBL/GenBank/DDBJ whole genome shotgun (WGS) entry which is preliminary data.</text>
</comment>
<dbReference type="SUPFAM" id="SSF51905">
    <property type="entry name" value="FAD/NAD(P)-binding domain"/>
    <property type="match status" value="1"/>
</dbReference>
<accession>A0A0F9UYA9</accession>
<evidence type="ECO:0008006" key="2">
    <source>
        <dbReference type="Google" id="ProtNLM"/>
    </source>
</evidence>
<gene>
    <name evidence="1" type="ORF">LCGC14_0151730</name>
</gene>
<organism evidence="1">
    <name type="scientific">marine sediment metagenome</name>
    <dbReference type="NCBI Taxonomy" id="412755"/>
    <lineage>
        <taxon>unclassified sequences</taxon>
        <taxon>metagenomes</taxon>
        <taxon>ecological metagenomes</taxon>
    </lineage>
</organism>
<sequence>MSEQQLEADYLIVGSGAVGMAFADTLLTESDASVIIVDQHQQPGGHWNVAYPFVTLHQPSAFYGVSSRELSKGHTDEVGLNKGLSDLASGAEVLAYFDQVMRQQFLPTGRVQYFPMCNYLGDGVFEHSLTGQHFRAKTRKTVDATYLKTSVPATHTPSFKIDSGVQFMPLNDLPKVKQAADNYVVIGGGKTGTDACLWLLENKVDPDRICWIVSRDAWLLDRRNTQPSEAFFSSTIGSLASQFEAIAQAESVPELFENLENAGVLLRIDKNVKPSMFHGATISQLELEELRRIKNVVRKGRVLHLQADQILLEQGSIPTSGKNLHIDCSASAITNLAIKKVFQGDLITPQTVRSYQPVFSAAFIAHVEAKYSDEAEKNRICSVVPLPNHDTDWIRMVAALMMNQQQWSQIEDLRNWLLANRLDGMGKLVKGAAKDDEAKQAILTRMRDNAAPAMMKLQRFLAEIN</sequence>
<reference evidence="1" key="1">
    <citation type="journal article" date="2015" name="Nature">
        <title>Complex archaea that bridge the gap between prokaryotes and eukaryotes.</title>
        <authorList>
            <person name="Spang A."/>
            <person name="Saw J.H."/>
            <person name="Jorgensen S.L."/>
            <person name="Zaremba-Niedzwiedzka K."/>
            <person name="Martijn J."/>
            <person name="Lind A.E."/>
            <person name="van Eijk R."/>
            <person name="Schleper C."/>
            <person name="Guy L."/>
            <person name="Ettema T.J."/>
        </authorList>
    </citation>
    <scope>NUCLEOTIDE SEQUENCE</scope>
</reference>
<dbReference type="Gene3D" id="3.50.50.60">
    <property type="entry name" value="FAD/NAD(P)-binding domain"/>
    <property type="match status" value="1"/>
</dbReference>
<dbReference type="EMBL" id="LAZR01000054">
    <property type="protein sequence ID" value="KKN97975.1"/>
    <property type="molecule type" value="Genomic_DNA"/>
</dbReference>
<evidence type="ECO:0000313" key="1">
    <source>
        <dbReference type="EMBL" id="KKN97975.1"/>
    </source>
</evidence>
<protein>
    <recommendedName>
        <fullName evidence="2">FAD/NAD(P)-binding domain-containing protein</fullName>
    </recommendedName>
</protein>
<proteinExistence type="predicted"/>